<dbReference type="AlphaFoldDB" id="A0A8J4RKG1"/>
<evidence type="ECO:0000256" key="1">
    <source>
        <dbReference type="SAM" id="SignalP"/>
    </source>
</evidence>
<reference evidence="2" key="1">
    <citation type="submission" date="2020-03" db="EMBL/GenBank/DDBJ databases">
        <title>Castanea mollissima Vanexum genome sequencing.</title>
        <authorList>
            <person name="Staton M."/>
        </authorList>
    </citation>
    <scope>NUCLEOTIDE SEQUENCE</scope>
    <source>
        <tissue evidence="2">Leaf</tissue>
    </source>
</reference>
<evidence type="ECO:0008006" key="4">
    <source>
        <dbReference type="Google" id="ProtNLM"/>
    </source>
</evidence>
<dbReference type="Proteomes" id="UP000737018">
    <property type="component" value="Unassembled WGS sequence"/>
</dbReference>
<accession>A0A8J4RKG1</accession>
<feature type="signal peptide" evidence="1">
    <location>
        <begin position="1"/>
        <end position="25"/>
    </location>
</feature>
<comment type="caution">
    <text evidence="2">The sequence shown here is derived from an EMBL/GenBank/DDBJ whole genome shotgun (WGS) entry which is preliminary data.</text>
</comment>
<protein>
    <recommendedName>
        <fullName evidence="4">Thionin-like protein</fullName>
    </recommendedName>
</protein>
<feature type="chain" id="PRO_5035324949" description="Thionin-like protein" evidence="1">
    <location>
        <begin position="26"/>
        <end position="68"/>
    </location>
</feature>
<organism evidence="2 3">
    <name type="scientific">Castanea mollissima</name>
    <name type="common">Chinese chestnut</name>
    <dbReference type="NCBI Taxonomy" id="60419"/>
    <lineage>
        <taxon>Eukaryota</taxon>
        <taxon>Viridiplantae</taxon>
        <taxon>Streptophyta</taxon>
        <taxon>Embryophyta</taxon>
        <taxon>Tracheophyta</taxon>
        <taxon>Spermatophyta</taxon>
        <taxon>Magnoliopsida</taxon>
        <taxon>eudicotyledons</taxon>
        <taxon>Gunneridae</taxon>
        <taxon>Pentapetalae</taxon>
        <taxon>rosids</taxon>
        <taxon>fabids</taxon>
        <taxon>Fagales</taxon>
        <taxon>Fagaceae</taxon>
        <taxon>Castanea</taxon>
    </lineage>
</organism>
<dbReference type="EMBL" id="JRKL02001022">
    <property type="protein sequence ID" value="KAF3966589.1"/>
    <property type="molecule type" value="Genomic_DNA"/>
</dbReference>
<proteinExistence type="predicted"/>
<sequence>MANKFVAAFLMCIVVMATFSNPAASDCYSECFNTCKARGDITLINCSLSCANSCEEYPGAATSKINQR</sequence>
<gene>
    <name evidence="2" type="ORF">CMV_009324</name>
</gene>
<evidence type="ECO:0000313" key="3">
    <source>
        <dbReference type="Proteomes" id="UP000737018"/>
    </source>
</evidence>
<evidence type="ECO:0000313" key="2">
    <source>
        <dbReference type="EMBL" id="KAF3966589.1"/>
    </source>
</evidence>
<name>A0A8J4RKG1_9ROSI</name>
<keyword evidence="3" id="KW-1185">Reference proteome</keyword>
<keyword evidence="1" id="KW-0732">Signal</keyword>
<dbReference type="OrthoDB" id="1869791at2759"/>